<dbReference type="InterPro" id="IPR049735">
    <property type="entry name" value="NovE/LmbU-like"/>
</dbReference>
<sequence>MPSNSTTPRVLGTRMPRNVQTTRTSLLLPDDMAIDTWRALGEEILAVSESSVWWLGDWLVFGERKYPDRYKRAMRQTSLDYQTLRNYAWAARRFPPARRRPKLSLQHHIEVAALPQRDQDHWLGFAERMRWGRDELRRQMRASAAPDTDAQPVATSLKLTFGADQMRRWSAAADDAGTDLTAWITSVLDDAARDVRLKPTTTMSPRRRSA</sequence>
<evidence type="ECO:0000313" key="2">
    <source>
        <dbReference type="Proteomes" id="UP000763557"/>
    </source>
</evidence>
<evidence type="ECO:0000313" key="1">
    <source>
        <dbReference type="EMBL" id="NRN69409.1"/>
    </source>
</evidence>
<proteinExistence type="predicted"/>
<dbReference type="NCBIfam" id="NF038070">
    <property type="entry name" value="LmbU_fam_TF"/>
    <property type="match status" value="1"/>
</dbReference>
<name>A0ABX2FDH4_9PSEU</name>
<organism evidence="1 2">
    <name type="scientific">Kibdelosporangium persicum</name>
    <dbReference type="NCBI Taxonomy" id="2698649"/>
    <lineage>
        <taxon>Bacteria</taxon>
        <taxon>Bacillati</taxon>
        <taxon>Actinomycetota</taxon>
        <taxon>Actinomycetes</taxon>
        <taxon>Pseudonocardiales</taxon>
        <taxon>Pseudonocardiaceae</taxon>
        <taxon>Kibdelosporangium</taxon>
    </lineage>
</organism>
<dbReference type="Proteomes" id="UP000763557">
    <property type="component" value="Unassembled WGS sequence"/>
</dbReference>
<gene>
    <name evidence="1" type="ORF">GC106_66660</name>
</gene>
<comment type="caution">
    <text evidence="1">The sequence shown here is derived from an EMBL/GenBank/DDBJ whole genome shotgun (WGS) entry which is preliminary data.</text>
</comment>
<accession>A0ABX2FDH4</accession>
<dbReference type="EMBL" id="JAAATY010000027">
    <property type="protein sequence ID" value="NRN69409.1"/>
    <property type="molecule type" value="Genomic_DNA"/>
</dbReference>
<reference evidence="1 2" key="1">
    <citation type="submission" date="2020-01" db="EMBL/GenBank/DDBJ databases">
        <title>Kibdelosporangium persica a novel Actinomycetes from a hot desert in Iran.</title>
        <authorList>
            <person name="Safaei N."/>
            <person name="Zaburannyi N."/>
            <person name="Mueller R."/>
            <person name="Wink J."/>
        </authorList>
    </citation>
    <scope>NUCLEOTIDE SEQUENCE [LARGE SCALE GENOMIC DNA]</scope>
    <source>
        <strain evidence="1 2">4NS15</strain>
    </source>
</reference>
<keyword evidence="2" id="KW-1185">Reference proteome</keyword>
<dbReference type="RefSeq" id="WP_246367518.1">
    <property type="nucleotide sequence ID" value="NZ_CBCSGW010000023.1"/>
</dbReference>
<protein>
    <submittedName>
        <fullName evidence="1">Transcriptional regulator NovE</fullName>
    </submittedName>
</protein>